<evidence type="ECO:0000313" key="2">
    <source>
        <dbReference type="Proteomes" id="UP000005561"/>
    </source>
</evidence>
<evidence type="ECO:0000313" key="1">
    <source>
        <dbReference type="EMBL" id="EET62367.1"/>
    </source>
</evidence>
<dbReference type="Proteomes" id="UP000005561">
    <property type="component" value="Unassembled WGS sequence"/>
</dbReference>
<organism evidence="1 2">
    <name type="scientific">Marvinbryantia formatexigens DSM 14469</name>
    <dbReference type="NCBI Taxonomy" id="478749"/>
    <lineage>
        <taxon>Bacteria</taxon>
        <taxon>Bacillati</taxon>
        <taxon>Bacillota</taxon>
        <taxon>Clostridia</taxon>
        <taxon>Lachnospirales</taxon>
        <taxon>Lachnospiraceae</taxon>
        <taxon>Marvinbryantia</taxon>
    </lineage>
</organism>
<sequence length="52" mass="5929">MGFCTLASFSYGLCSECKDLSELLQWHNNFAEKRRNRLLTAAVIFDRISGNT</sequence>
<gene>
    <name evidence="1" type="ORF">BRYFOR_05400</name>
</gene>
<protein>
    <submittedName>
        <fullName evidence="1">Uncharacterized protein</fullName>
    </submittedName>
</protein>
<comment type="caution">
    <text evidence="1">The sequence shown here is derived from an EMBL/GenBank/DDBJ whole genome shotgun (WGS) entry which is preliminary data.</text>
</comment>
<dbReference type="EMBL" id="ACCL02000002">
    <property type="protein sequence ID" value="EET62367.1"/>
    <property type="molecule type" value="Genomic_DNA"/>
</dbReference>
<proteinExistence type="predicted"/>
<name>C6L9W1_9FIRM</name>
<accession>C6L9W1</accession>
<keyword evidence="2" id="KW-1185">Reference proteome</keyword>
<reference evidence="1" key="1">
    <citation type="submission" date="2009-07" db="EMBL/GenBank/DDBJ databases">
        <authorList>
            <person name="Weinstock G."/>
            <person name="Sodergren E."/>
            <person name="Clifton S."/>
            <person name="Fulton L."/>
            <person name="Fulton B."/>
            <person name="Courtney L."/>
            <person name="Fronick C."/>
            <person name="Harrison M."/>
            <person name="Strong C."/>
            <person name="Farmer C."/>
            <person name="Delahaunty K."/>
            <person name="Markovic C."/>
            <person name="Hall O."/>
            <person name="Minx P."/>
            <person name="Tomlinson C."/>
            <person name="Mitreva M."/>
            <person name="Nelson J."/>
            <person name="Hou S."/>
            <person name="Wollam A."/>
            <person name="Pepin K.H."/>
            <person name="Johnson M."/>
            <person name="Bhonagiri V."/>
            <person name="Nash W.E."/>
            <person name="Warren W."/>
            <person name="Chinwalla A."/>
            <person name="Mardis E.R."/>
            <person name="Wilson R.K."/>
        </authorList>
    </citation>
    <scope>NUCLEOTIDE SEQUENCE [LARGE SCALE GENOMIC DNA]</scope>
    <source>
        <strain evidence="1">DSM 14469</strain>
    </source>
</reference>
<dbReference type="AlphaFoldDB" id="C6L9W1"/>